<keyword evidence="2" id="KW-1133">Transmembrane helix</keyword>
<feature type="transmembrane region" description="Helical" evidence="2">
    <location>
        <begin position="6"/>
        <end position="23"/>
    </location>
</feature>
<keyword evidence="2 3" id="KW-0496">Mitochondrion</keyword>
<dbReference type="GO" id="GO:0031966">
    <property type="term" value="C:mitochondrial membrane"/>
    <property type="evidence" value="ECO:0007669"/>
    <property type="project" value="UniProtKB-SubCell"/>
</dbReference>
<accession>A0A291L4K6</accession>
<keyword evidence="2" id="KW-0472">Membrane</keyword>
<dbReference type="GO" id="GO:0008137">
    <property type="term" value="F:NADH dehydrogenase (ubiquinone) activity"/>
    <property type="evidence" value="ECO:0007669"/>
    <property type="project" value="UniProtKB-UniRule"/>
</dbReference>
<keyword evidence="2" id="KW-0813">Transport</keyword>
<comment type="function">
    <text evidence="2">Core subunit of the mitochondrial membrane respiratory chain NADH dehydrogenase (Complex I) which catalyzes electron transfer from NADH through the respiratory chain, using ubiquinone as an electron acceptor. Essential for the catalytic activity and assembly of complex I.</text>
</comment>
<protein>
    <recommendedName>
        <fullName evidence="1 2">NADH-ubiquinone oxidoreductase chain 6</fullName>
        <ecNumber evidence="2">7.1.1.2</ecNumber>
    </recommendedName>
</protein>
<dbReference type="Pfam" id="PF00499">
    <property type="entry name" value="Oxidored_q3"/>
    <property type="match status" value="1"/>
</dbReference>
<dbReference type="NCBIfam" id="NF005164">
    <property type="entry name" value="PRK06638.1-4"/>
    <property type="match status" value="1"/>
</dbReference>
<keyword evidence="2" id="KW-1278">Translocase</keyword>
<name>A0A291L4K6_9METZ</name>
<keyword evidence="2" id="KW-0249">Electron transport</keyword>
<feature type="transmembrane region" description="Helical" evidence="2">
    <location>
        <begin position="88"/>
        <end position="111"/>
    </location>
</feature>
<feature type="transmembrane region" description="Helical" evidence="2">
    <location>
        <begin position="30"/>
        <end position="46"/>
    </location>
</feature>
<gene>
    <name evidence="3" type="primary">ND6</name>
</gene>
<feature type="transmembrane region" description="Helical" evidence="2">
    <location>
        <begin position="147"/>
        <end position="168"/>
    </location>
</feature>
<comment type="catalytic activity">
    <reaction evidence="2">
        <text>a ubiquinone + NADH + 5 H(+)(in) = a ubiquinol + NAD(+) + 4 H(+)(out)</text>
        <dbReference type="Rhea" id="RHEA:29091"/>
        <dbReference type="Rhea" id="RHEA-COMP:9565"/>
        <dbReference type="Rhea" id="RHEA-COMP:9566"/>
        <dbReference type="ChEBI" id="CHEBI:15378"/>
        <dbReference type="ChEBI" id="CHEBI:16389"/>
        <dbReference type="ChEBI" id="CHEBI:17976"/>
        <dbReference type="ChEBI" id="CHEBI:57540"/>
        <dbReference type="ChEBI" id="CHEBI:57945"/>
        <dbReference type="EC" id="7.1.1.2"/>
    </reaction>
</comment>
<sequence>MEGLFYLFALSVIISGIMVISALNPVHSVLWLIVAFTSASALFILLEVEFIALILLIVYVGAIAILFLFVIMMLNLTDLEGGADMSNYLPVGFIIGVVFLFEIFGGASAVIGGVQIKETIPASPGIPWTGAEASNIESLGRVLYTSYYYLFIIASFILLGAMIGAIILTHDTRTEIKRQDIFIQISRQLWI</sequence>
<dbReference type="PANTHER" id="PTHR33269">
    <property type="entry name" value="NADH-UBIQUINONE OXIDOREDUCTASE CHAIN 6"/>
    <property type="match status" value="1"/>
</dbReference>
<dbReference type="InterPro" id="IPR001457">
    <property type="entry name" value="NADH_UbQ/plastoQ_OxRdtase_su6"/>
</dbReference>
<keyword evidence="2" id="KW-0679">Respiratory chain</keyword>
<comment type="similarity">
    <text evidence="2">Belongs to the complex I subunit 6 family.</text>
</comment>
<dbReference type="EC" id="7.1.1.2" evidence="2"/>
<comment type="subcellular location">
    <subcellularLocation>
        <location evidence="2">Mitochondrion membrane</location>
        <topology evidence="2">Multi-pass membrane protein</topology>
    </subcellularLocation>
</comment>
<keyword evidence="2" id="KW-0812">Transmembrane</keyword>
<dbReference type="PANTHER" id="PTHR33269:SF17">
    <property type="entry name" value="NADH-UBIQUINONE OXIDOREDUCTASE CHAIN 6"/>
    <property type="match status" value="1"/>
</dbReference>
<dbReference type="InterPro" id="IPR042106">
    <property type="entry name" value="Nuo/plastoQ_OxRdtase_6_NuoJ"/>
</dbReference>
<keyword evidence="2" id="KW-0830">Ubiquinone</keyword>
<evidence type="ECO:0000256" key="2">
    <source>
        <dbReference type="RuleBase" id="RU004430"/>
    </source>
</evidence>
<evidence type="ECO:0000313" key="3">
    <source>
        <dbReference type="EMBL" id="ATI10791.1"/>
    </source>
</evidence>
<dbReference type="Gene3D" id="1.20.120.1200">
    <property type="entry name" value="NADH-ubiquinone/plastoquinone oxidoreductase chain 6, subunit NuoJ"/>
    <property type="match status" value="1"/>
</dbReference>
<dbReference type="AlphaFoldDB" id="A0A291L4K6"/>
<evidence type="ECO:0000256" key="1">
    <source>
        <dbReference type="ARBA" id="ARBA00021095"/>
    </source>
</evidence>
<feature type="transmembrane region" description="Helical" evidence="2">
    <location>
        <begin position="52"/>
        <end position="76"/>
    </location>
</feature>
<geneLocation type="mitochondrion" evidence="3"/>
<reference evidence="3" key="1">
    <citation type="submission" date="2017-09" db="EMBL/GenBank/DDBJ databases">
        <title>Mitochondrial genome and polymorphic microsatellite markers from the abyssal sponge Plenaster craigi: tools for understanding the impact of deep-sea mining.</title>
        <authorList>
            <person name="Taboada S."/>
            <person name="Kenny N.J."/>
            <person name="Riesgo A."/>
            <person name="Wiklund H."/>
            <person name="Paterson G.L.J."/>
            <person name="Dahlgren T.G."/>
            <person name="Glover A.G."/>
        </authorList>
    </citation>
    <scope>NUCLEOTIDE SEQUENCE</scope>
</reference>
<dbReference type="EMBL" id="MF947452">
    <property type="protein sequence ID" value="ATI10791.1"/>
    <property type="molecule type" value="Genomic_DNA"/>
</dbReference>
<proteinExistence type="inferred from homology"/>
<keyword evidence="2" id="KW-0520">NAD</keyword>
<organism evidence="3">
    <name type="scientific">Plenaster craigi</name>
    <dbReference type="NCBI Taxonomy" id="2021432"/>
    <lineage>
        <taxon>Eukaryota</taxon>
        <taxon>Metazoa</taxon>
        <taxon>Porifera</taxon>
        <taxon>Demospongiae</taxon>
        <taxon>Heteroscleromorpha</taxon>
        <taxon>Axinellida</taxon>
        <taxon>Stelligeridae</taxon>
        <taxon>Plenaster</taxon>
    </lineage>
</organism>